<dbReference type="KEGG" id="lxl:KDY119_01263"/>
<dbReference type="RefSeq" id="WP_036951739.1">
    <property type="nucleotide sequence ID" value="NZ_BAABIH010000012.1"/>
</dbReference>
<dbReference type="OrthoDB" id="3373978at2"/>
<dbReference type="PANTHER" id="PTHR39217">
    <property type="match status" value="1"/>
</dbReference>
<dbReference type="SUPFAM" id="SSF56059">
    <property type="entry name" value="Glutathione synthetase ATP-binding domain-like"/>
    <property type="match status" value="1"/>
</dbReference>
<dbReference type="PANTHER" id="PTHR39217:SF1">
    <property type="entry name" value="GLUTATHIONE SYNTHETASE"/>
    <property type="match status" value="1"/>
</dbReference>
<organism evidence="1 2">
    <name type="scientific">Luteimicrobium xylanilyticum</name>
    <dbReference type="NCBI Taxonomy" id="1133546"/>
    <lineage>
        <taxon>Bacteria</taxon>
        <taxon>Bacillati</taxon>
        <taxon>Actinomycetota</taxon>
        <taxon>Actinomycetes</taxon>
        <taxon>Micrococcales</taxon>
        <taxon>Luteimicrobium</taxon>
    </lineage>
</organism>
<dbReference type="AlphaFoldDB" id="A0A5P9Q8K5"/>
<dbReference type="EMBL" id="CP045529">
    <property type="protein sequence ID" value="QFU97761.1"/>
    <property type="molecule type" value="Genomic_DNA"/>
</dbReference>
<evidence type="ECO:0000313" key="2">
    <source>
        <dbReference type="Proteomes" id="UP000326702"/>
    </source>
</evidence>
<name>A0A5P9Q8K5_9MICO</name>
<dbReference type="Proteomes" id="UP000326702">
    <property type="component" value="Chromosome"/>
</dbReference>
<sequence>MTDDLAPSRLRAALVTCAELPDLDPDDVPLIAALADRRVAASPAVWDDPDVDWAAYDLVVVRSAWDYAPRRDEFVAWARTVPSLVNPADVIAWNSDKAYLRELAEHGVPTIPTVWLDPERNLSARAVHTRMPAHGDFVIKPTVSAGAQGTGRYESGDATERGLGIRHALELLEEGRHVMIQPYQQAVDTTGETGLIYVDGRFSHAVTKRALLSGPYDADDAALYVKEQIERAVATPEQLAVAERTLAAAAEVLPGATKPLYARVDLVPDALGAPQVIELELTEPSLFLGYDGDALDRFADAIALRALRARVS</sequence>
<evidence type="ECO:0000313" key="1">
    <source>
        <dbReference type="EMBL" id="QFU97761.1"/>
    </source>
</evidence>
<dbReference type="InterPro" id="IPR053191">
    <property type="entry name" value="DcsG_Biosynth_Enzyme"/>
</dbReference>
<dbReference type="GO" id="GO:0016874">
    <property type="term" value="F:ligase activity"/>
    <property type="evidence" value="ECO:0007669"/>
    <property type="project" value="UniProtKB-KW"/>
</dbReference>
<protein>
    <submittedName>
        <fullName evidence="1">O-ureido-D-serine cyclo-ligase</fullName>
        <ecNumber evidence="1">6.3.3.5</ecNumber>
    </submittedName>
</protein>
<keyword evidence="2" id="KW-1185">Reference proteome</keyword>
<reference evidence="1 2" key="1">
    <citation type="submission" date="2019-10" db="EMBL/GenBank/DDBJ databases">
        <title>Genome sequence of Luteimicrobium xylanilyticum HY-24.</title>
        <authorList>
            <person name="Kim D.Y."/>
            <person name="Park H.-Y."/>
        </authorList>
    </citation>
    <scope>NUCLEOTIDE SEQUENCE [LARGE SCALE GENOMIC DNA]</scope>
    <source>
        <strain evidence="1 2">HY-24</strain>
    </source>
</reference>
<accession>A0A5P9Q8K5</accession>
<keyword evidence="1" id="KW-0436">Ligase</keyword>
<proteinExistence type="predicted"/>
<dbReference type="EC" id="6.3.3.5" evidence="1"/>
<gene>
    <name evidence="1" type="primary">dcsG</name>
    <name evidence="1" type="ORF">KDY119_01263</name>
</gene>